<dbReference type="InterPro" id="IPR001564">
    <property type="entry name" value="Nucleoside_diP_kinase"/>
</dbReference>
<dbReference type="InterPro" id="IPR034907">
    <property type="entry name" value="NDK-like_dom"/>
</dbReference>
<comment type="caution">
    <text evidence="6">Lacks conserved residue(s) required for the propagation of feature annotation.</text>
</comment>
<accession>A0A2H0BV97</accession>
<dbReference type="GO" id="GO:0006241">
    <property type="term" value="P:CTP biosynthetic process"/>
    <property type="evidence" value="ECO:0007669"/>
    <property type="project" value="InterPro"/>
</dbReference>
<dbReference type="PROSITE" id="PS51374">
    <property type="entry name" value="NDPK_LIKE"/>
    <property type="match status" value="1"/>
</dbReference>
<dbReference type="Pfam" id="PF00334">
    <property type="entry name" value="NDK"/>
    <property type="match status" value="1"/>
</dbReference>
<feature type="domain" description="Nucleoside diphosphate kinase-like" evidence="8">
    <location>
        <begin position="1"/>
        <end position="75"/>
    </location>
</feature>
<evidence type="ECO:0000256" key="4">
    <source>
        <dbReference type="ARBA" id="ARBA00022679"/>
    </source>
</evidence>
<keyword evidence="4 9" id="KW-0808">Transferase</keyword>
<dbReference type="GO" id="GO:0004550">
    <property type="term" value="F:nucleoside diphosphate kinase activity"/>
    <property type="evidence" value="ECO:0007669"/>
    <property type="project" value="UniProtKB-EC"/>
</dbReference>
<protein>
    <recommendedName>
        <fullName evidence="3">nucleoside-diphosphate kinase</fullName>
        <ecNumber evidence="3">2.7.4.6</ecNumber>
    </recommendedName>
</protein>
<name>A0A2H0BV97_9BACT</name>
<evidence type="ECO:0000256" key="2">
    <source>
        <dbReference type="ARBA" id="ARBA00008142"/>
    </source>
</evidence>
<dbReference type="SMART" id="SM00562">
    <property type="entry name" value="NDK"/>
    <property type="match status" value="1"/>
</dbReference>
<dbReference type="AlphaFoldDB" id="A0A2H0BV97"/>
<dbReference type="PRINTS" id="PR01243">
    <property type="entry name" value="NUCDPKINASE"/>
</dbReference>
<dbReference type="SUPFAM" id="SSF54919">
    <property type="entry name" value="Nucleoside diphosphate kinase, NDK"/>
    <property type="match status" value="1"/>
</dbReference>
<evidence type="ECO:0000256" key="1">
    <source>
        <dbReference type="ARBA" id="ARBA00001946"/>
    </source>
</evidence>
<keyword evidence="5 9" id="KW-0418">Kinase</keyword>
<evidence type="ECO:0000313" key="10">
    <source>
        <dbReference type="Proteomes" id="UP000231246"/>
    </source>
</evidence>
<comment type="caution">
    <text evidence="9">The sequence shown here is derived from an EMBL/GenBank/DDBJ whole genome shotgun (WGS) entry which is preliminary data.</text>
</comment>
<dbReference type="Gene3D" id="3.30.70.141">
    <property type="entry name" value="Nucleoside diphosphate kinase-like domain"/>
    <property type="match status" value="1"/>
</dbReference>
<sequence>MERTVVIIKPDGMQKGYAGQVVSRLEKAGFKPKEAKVVDLTEELLKVWYVHHKDKPFFPDIVSFMTECPVLAMIW</sequence>
<comment type="similarity">
    <text evidence="2 6 7">Belongs to the NDK family.</text>
</comment>
<evidence type="ECO:0000256" key="3">
    <source>
        <dbReference type="ARBA" id="ARBA00012966"/>
    </source>
</evidence>
<evidence type="ECO:0000256" key="6">
    <source>
        <dbReference type="PROSITE-ProRule" id="PRU00706"/>
    </source>
</evidence>
<dbReference type="GO" id="GO:0006228">
    <property type="term" value="P:UTP biosynthetic process"/>
    <property type="evidence" value="ECO:0007669"/>
    <property type="project" value="InterPro"/>
</dbReference>
<dbReference type="InterPro" id="IPR036850">
    <property type="entry name" value="NDK-like_dom_sf"/>
</dbReference>
<dbReference type="Proteomes" id="UP000231246">
    <property type="component" value="Unassembled WGS sequence"/>
</dbReference>
<gene>
    <name evidence="9" type="ORF">COW99_03585</name>
</gene>
<reference evidence="9 10" key="1">
    <citation type="submission" date="2017-09" db="EMBL/GenBank/DDBJ databases">
        <title>Depth-based differentiation of microbial function through sediment-hosted aquifers and enrichment of novel symbionts in the deep terrestrial subsurface.</title>
        <authorList>
            <person name="Probst A.J."/>
            <person name="Ladd B."/>
            <person name="Jarett J.K."/>
            <person name="Geller-Mcgrath D.E."/>
            <person name="Sieber C.M."/>
            <person name="Emerson J.B."/>
            <person name="Anantharaman K."/>
            <person name="Thomas B.C."/>
            <person name="Malmstrom R."/>
            <person name="Stieglmeier M."/>
            <person name="Klingl A."/>
            <person name="Woyke T."/>
            <person name="Ryan C.M."/>
            <person name="Banfield J.F."/>
        </authorList>
    </citation>
    <scope>NUCLEOTIDE SEQUENCE [LARGE SCALE GENOMIC DNA]</scope>
    <source>
        <strain evidence="9">CG22_combo_CG10-13_8_21_14_all_38_20</strain>
    </source>
</reference>
<comment type="cofactor">
    <cofactor evidence="1">
        <name>Mg(2+)</name>
        <dbReference type="ChEBI" id="CHEBI:18420"/>
    </cofactor>
</comment>
<dbReference type="PANTHER" id="PTHR11349">
    <property type="entry name" value="NUCLEOSIDE DIPHOSPHATE KINASE"/>
    <property type="match status" value="1"/>
</dbReference>
<organism evidence="9 10">
    <name type="scientific">Candidatus Roizmanbacteria bacterium CG22_combo_CG10-13_8_21_14_all_38_20</name>
    <dbReference type="NCBI Taxonomy" id="1974862"/>
    <lineage>
        <taxon>Bacteria</taxon>
        <taxon>Candidatus Roizmaniibacteriota</taxon>
    </lineage>
</organism>
<evidence type="ECO:0000313" key="9">
    <source>
        <dbReference type="EMBL" id="PIP61524.1"/>
    </source>
</evidence>
<dbReference type="EMBL" id="PCTA01000024">
    <property type="protein sequence ID" value="PIP61524.1"/>
    <property type="molecule type" value="Genomic_DNA"/>
</dbReference>
<feature type="non-terminal residue" evidence="9">
    <location>
        <position position="75"/>
    </location>
</feature>
<evidence type="ECO:0000259" key="8">
    <source>
        <dbReference type="SMART" id="SM00562"/>
    </source>
</evidence>
<dbReference type="EC" id="2.7.4.6" evidence="3"/>
<proteinExistence type="inferred from homology"/>
<evidence type="ECO:0000256" key="5">
    <source>
        <dbReference type="ARBA" id="ARBA00022777"/>
    </source>
</evidence>
<dbReference type="GO" id="GO:0006183">
    <property type="term" value="P:GTP biosynthetic process"/>
    <property type="evidence" value="ECO:0007669"/>
    <property type="project" value="InterPro"/>
</dbReference>
<evidence type="ECO:0000256" key="7">
    <source>
        <dbReference type="RuleBase" id="RU004011"/>
    </source>
</evidence>